<accession>A0A8C0VIC4</accession>
<name>A0A8C0VIC4_CYACU</name>
<protein>
    <submittedName>
        <fullName evidence="2">Uncharacterized protein</fullName>
    </submittedName>
</protein>
<sequence length="399" mass="42523">MGFGAGIVPWQGGQALAQGAQSSWGCPWIPGSAQGQAGHWGWEQPGQEMNLSSFLVSCQLFLKANPKGLLFPKLVLDSPGRLDEEHRLIARYAARLAAEAGNAVSDPSLPAPGFYCFLIPALGAAAGGRERNENKQRSVNEEFKQLRGHGGLEKPSHGKAQPGKGRSCHGQHSPGPRKAGLLAGNRREHGSSLLGAQAGGSAQPSPTHGRPPAVPVRSASAGSTPTHGAQDSLAALGGDVHDAFTQGTRRNLRNDLLVAADSITNTMSSLVKELHSGKSWLRAPEKENWTPRVEDLSSDLFLAKAKEEDEEETEKLQNGKDRGEGTKLSESSAAFPDSLRVLWLPLQPHQGLWVQVAASGCLWIRWLWTRWVALGGSGPGVLMGSHGDLSWTRVPVSLC</sequence>
<evidence type="ECO:0000313" key="2">
    <source>
        <dbReference type="Ensembl" id="ENSCCEP00000022258.1"/>
    </source>
</evidence>
<feature type="region of interest" description="Disordered" evidence="1">
    <location>
        <begin position="306"/>
        <end position="329"/>
    </location>
</feature>
<reference evidence="2" key="2">
    <citation type="submission" date="2025-09" db="UniProtKB">
        <authorList>
            <consortium name="Ensembl"/>
        </authorList>
    </citation>
    <scope>IDENTIFICATION</scope>
</reference>
<organism evidence="2 3">
    <name type="scientific">Cyanistes caeruleus</name>
    <name type="common">Eurasian blue tit</name>
    <name type="synonym">Parus caeruleus</name>
    <dbReference type="NCBI Taxonomy" id="156563"/>
    <lineage>
        <taxon>Eukaryota</taxon>
        <taxon>Metazoa</taxon>
        <taxon>Chordata</taxon>
        <taxon>Craniata</taxon>
        <taxon>Vertebrata</taxon>
        <taxon>Euteleostomi</taxon>
        <taxon>Archelosauria</taxon>
        <taxon>Archosauria</taxon>
        <taxon>Dinosauria</taxon>
        <taxon>Saurischia</taxon>
        <taxon>Theropoda</taxon>
        <taxon>Coelurosauria</taxon>
        <taxon>Aves</taxon>
        <taxon>Neognathae</taxon>
        <taxon>Neoaves</taxon>
        <taxon>Telluraves</taxon>
        <taxon>Australaves</taxon>
        <taxon>Passeriformes</taxon>
        <taxon>Paridae</taxon>
        <taxon>Cyanistes</taxon>
    </lineage>
</organism>
<feature type="region of interest" description="Disordered" evidence="1">
    <location>
        <begin position="147"/>
        <end position="233"/>
    </location>
</feature>
<feature type="compositionally biased region" description="Basic and acidic residues" evidence="1">
    <location>
        <begin position="147"/>
        <end position="156"/>
    </location>
</feature>
<reference evidence="2" key="1">
    <citation type="submission" date="2025-08" db="UniProtKB">
        <authorList>
            <consortium name="Ensembl"/>
        </authorList>
    </citation>
    <scope>IDENTIFICATION</scope>
</reference>
<feature type="compositionally biased region" description="Low complexity" evidence="1">
    <location>
        <begin position="191"/>
        <end position="206"/>
    </location>
</feature>
<dbReference type="Proteomes" id="UP000694410">
    <property type="component" value="Unplaced"/>
</dbReference>
<keyword evidence="3" id="KW-1185">Reference proteome</keyword>
<dbReference type="AlphaFoldDB" id="A0A8C0VIC4"/>
<feature type="compositionally biased region" description="Polar residues" evidence="1">
    <location>
        <begin position="220"/>
        <end position="229"/>
    </location>
</feature>
<feature type="compositionally biased region" description="Basic and acidic residues" evidence="1">
    <location>
        <begin position="314"/>
        <end position="327"/>
    </location>
</feature>
<evidence type="ECO:0000313" key="3">
    <source>
        <dbReference type="Proteomes" id="UP000694410"/>
    </source>
</evidence>
<proteinExistence type="predicted"/>
<evidence type="ECO:0000256" key="1">
    <source>
        <dbReference type="SAM" id="MobiDB-lite"/>
    </source>
</evidence>
<dbReference type="Ensembl" id="ENSCCET00000033789.1">
    <property type="protein sequence ID" value="ENSCCEP00000022258.1"/>
    <property type="gene ID" value="ENSCCEG00000020093.1"/>
</dbReference>